<sequence>MAYSDTGGRRSSDAAEDEGKVGVDAQPSKQDDPATGHGSGGVGARSSVMMSGRS</sequence>
<keyword evidence="3" id="KW-1185">Reference proteome</keyword>
<name>A0ABS7NX61_9NOCA</name>
<organism evidence="2 3">
    <name type="scientific">Rhodococcoides kroppenstedtii</name>
    <dbReference type="NCBI Taxonomy" id="293050"/>
    <lineage>
        <taxon>Bacteria</taxon>
        <taxon>Bacillati</taxon>
        <taxon>Actinomycetota</taxon>
        <taxon>Actinomycetes</taxon>
        <taxon>Mycobacteriales</taxon>
        <taxon>Nocardiaceae</taxon>
        <taxon>Rhodococcoides</taxon>
    </lineage>
</organism>
<comment type="caution">
    <text evidence="2">The sequence shown here is derived from an EMBL/GenBank/DDBJ whole genome shotgun (WGS) entry which is preliminary data.</text>
</comment>
<protein>
    <submittedName>
        <fullName evidence="2">Uncharacterized protein</fullName>
    </submittedName>
</protein>
<evidence type="ECO:0000256" key="1">
    <source>
        <dbReference type="SAM" id="MobiDB-lite"/>
    </source>
</evidence>
<feature type="compositionally biased region" description="Basic and acidic residues" evidence="1">
    <location>
        <begin position="7"/>
        <end position="21"/>
    </location>
</feature>
<feature type="region of interest" description="Disordered" evidence="1">
    <location>
        <begin position="1"/>
        <end position="54"/>
    </location>
</feature>
<dbReference type="RefSeq" id="WP_157889656.1">
    <property type="nucleotide sequence ID" value="NZ_JABUKE010000009.1"/>
</dbReference>
<dbReference type="Proteomes" id="UP001520140">
    <property type="component" value="Unassembled WGS sequence"/>
</dbReference>
<evidence type="ECO:0000313" key="3">
    <source>
        <dbReference type="Proteomes" id="UP001520140"/>
    </source>
</evidence>
<dbReference type="EMBL" id="JABUKG010000011">
    <property type="protein sequence ID" value="MBY6321472.1"/>
    <property type="molecule type" value="Genomic_DNA"/>
</dbReference>
<gene>
    <name evidence="2" type="ORF">HQ605_11605</name>
</gene>
<reference evidence="2 3" key="1">
    <citation type="submission" date="2020-06" db="EMBL/GenBank/DDBJ databases">
        <title>Taxonomy, biology and ecology of Rhodococcus bacteria occurring in California pistachio and other woody hosts as revealed by genome sequence analyses.</title>
        <authorList>
            <person name="Gai Y."/>
            <person name="Riely B."/>
        </authorList>
    </citation>
    <scope>NUCLEOTIDE SEQUENCE [LARGE SCALE GENOMIC DNA]</scope>
    <source>
        <strain evidence="2 3">BP-284</strain>
    </source>
</reference>
<accession>A0ABS7NX61</accession>
<proteinExistence type="predicted"/>
<evidence type="ECO:0000313" key="2">
    <source>
        <dbReference type="EMBL" id="MBY6321472.1"/>
    </source>
</evidence>